<dbReference type="STRING" id="150033.RV14_GL000823"/>
<evidence type="ECO:0000313" key="2">
    <source>
        <dbReference type="Proteomes" id="UP000182152"/>
    </source>
</evidence>
<dbReference type="Proteomes" id="UP000182152">
    <property type="component" value="Unassembled WGS sequence"/>
</dbReference>
<dbReference type="AlphaFoldDB" id="A0A1L8WFY1"/>
<evidence type="ECO:0000313" key="1">
    <source>
        <dbReference type="EMBL" id="OJG79642.1"/>
    </source>
</evidence>
<sequence length="339" mass="39010">MRLLYYNIFICKNGEKTDYPIEKIIDFIATRDAKIKLRNLRNGDYSLTQMREPTQERETRNRSFWISRYRDKKPLAGTKGTDEAEPIEKDVLETSNCLLIPGKNFLAMEYSHLGCRAKSLEQYINKFLLNNINDDSDKWTVEIIEIRKKSSIDDIQSSSNIKSITVEFVVTENTECLLSSNEIKNDDSVIRTVLNSSNETAKIMHGNMACFSIKKGKIRKQMDPFEVVKILKTLNWDAEEIQTIKVIFDNPRTGKKNDSVDLKHDSQLQDEILIGDNSNGFEYLAREISNFYYGDGNRKGLSNSNQYNKIAVNSTTKIVREILDEKKAEGNGEPIYINN</sequence>
<name>A0A1L8WFY1_9ENTE</name>
<keyword evidence="2" id="KW-1185">Reference proteome</keyword>
<dbReference type="OrthoDB" id="2967212at2"/>
<protein>
    <submittedName>
        <fullName evidence="1">Uncharacterized protein</fullName>
    </submittedName>
</protein>
<reference evidence="1 2" key="1">
    <citation type="submission" date="2014-12" db="EMBL/GenBank/DDBJ databases">
        <title>Draft genome sequences of 29 type strains of Enterococci.</title>
        <authorList>
            <person name="Zhong Z."/>
            <person name="Sun Z."/>
            <person name="Liu W."/>
            <person name="Zhang W."/>
            <person name="Zhang H."/>
        </authorList>
    </citation>
    <scope>NUCLEOTIDE SEQUENCE [LARGE SCALE GENOMIC DNA]</scope>
    <source>
        <strain evidence="1 2">DSM 15687</strain>
    </source>
</reference>
<gene>
    <name evidence="1" type="ORF">RV14_GL000823</name>
</gene>
<accession>A0A1L8WFY1</accession>
<proteinExistence type="predicted"/>
<comment type="caution">
    <text evidence="1">The sequence shown here is derived from an EMBL/GenBank/DDBJ whole genome shotgun (WGS) entry which is preliminary data.</text>
</comment>
<dbReference type="EMBL" id="JXLB01000018">
    <property type="protein sequence ID" value="OJG79642.1"/>
    <property type="molecule type" value="Genomic_DNA"/>
</dbReference>
<organism evidence="1 2">
    <name type="scientific">Enterococcus ratti</name>
    <dbReference type="NCBI Taxonomy" id="150033"/>
    <lineage>
        <taxon>Bacteria</taxon>
        <taxon>Bacillati</taxon>
        <taxon>Bacillota</taxon>
        <taxon>Bacilli</taxon>
        <taxon>Lactobacillales</taxon>
        <taxon>Enterococcaceae</taxon>
        <taxon>Enterococcus</taxon>
    </lineage>
</organism>
<dbReference type="RefSeq" id="WP_071855958.1">
    <property type="nucleotide sequence ID" value="NZ_JBCLRY010000014.1"/>
</dbReference>